<keyword evidence="12" id="KW-1185">Reference proteome</keyword>
<feature type="transmembrane region" description="Helical" evidence="9">
    <location>
        <begin position="482"/>
        <end position="502"/>
    </location>
</feature>
<evidence type="ECO:0000313" key="11">
    <source>
        <dbReference type="EMBL" id="GMM34917.1"/>
    </source>
</evidence>
<proteinExistence type="inferred from homology"/>
<feature type="transmembrane region" description="Helical" evidence="9">
    <location>
        <begin position="332"/>
        <end position="357"/>
    </location>
</feature>
<keyword evidence="3" id="KW-0813">Transport</keyword>
<evidence type="ECO:0000256" key="1">
    <source>
        <dbReference type="ARBA" id="ARBA00004141"/>
    </source>
</evidence>
<feature type="transmembrane region" description="Helical" evidence="9">
    <location>
        <begin position="448"/>
        <end position="470"/>
    </location>
</feature>
<feature type="transmembrane region" description="Helical" evidence="9">
    <location>
        <begin position="82"/>
        <end position="100"/>
    </location>
</feature>
<dbReference type="InterPro" id="IPR004762">
    <property type="entry name" value="Amino_acid_permease_fungi"/>
</dbReference>
<organism evidence="11 12">
    <name type="scientific">Saccharomycopsis crataegensis</name>
    <dbReference type="NCBI Taxonomy" id="43959"/>
    <lineage>
        <taxon>Eukaryota</taxon>
        <taxon>Fungi</taxon>
        <taxon>Dikarya</taxon>
        <taxon>Ascomycota</taxon>
        <taxon>Saccharomycotina</taxon>
        <taxon>Saccharomycetes</taxon>
        <taxon>Saccharomycopsidaceae</taxon>
        <taxon>Saccharomycopsis</taxon>
    </lineage>
</organism>
<evidence type="ECO:0000256" key="9">
    <source>
        <dbReference type="SAM" id="Phobius"/>
    </source>
</evidence>
<keyword evidence="5" id="KW-0029">Amino-acid transport</keyword>
<feature type="region of interest" description="Disordered" evidence="8">
    <location>
        <begin position="1"/>
        <end position="25"/>
    </location>
</feature>
<dbReference type="InterPro" id="IPR050524">
    <property type="entry name" value="APC_YAT"/>
</dbReference>
<evidence type="ECO:0000256" key="7">
    <source>
        <dbReference type="ARBA" id="ARBA00023136"/>
    </source>
</evidence>
<feature type="transmembrane region" description="Helical" evidence="9">
    <location>
        <begin position="279"/>
        <end position="300"/>
    </location>
</feature>
<feature type="transmembrane region" description="Helical" evidence="9">
    <location>
        <begin position="154"/>
        <end position="175"/>
    </location>
</feature>
<evidence type="ECO:0000256" key="8">
    <source>
        <dbReference type="SAM" id="MobiDB-lite"/>
    </source>
</evidence>
<comment type="subcellular location">
    <subcellularLocation>
        <location evidence="1">Membrane</location>
        <topology evidence="1">Multi-pass membrane protein</topology>
    </subcellularLocation>
</comment>
<feature type="domain" description="Amino acid permease/ SLC12A" evidence="10">
    <location>
        <begin position="52"/>
        <end position="505"/>
    </location>
</feature>
<feature type="transmembrane region" description="Helical" evidence="9">
    <location>
        <begin position="406"/>
        <end position="427"/>
    </location>
</feature>
<sequence length="550" mass="60906">MSSSKDISSANSESPYSNKEYIDKDQFKNDAEDFEVGSVEQEVKRDLNPRVVSMMALGGTIGTGLFIGIATPISVAGPVNSLIAYIFVGTIVYGVTQSLGEMATYIPCPASFTVYNQRMLSSSLGFSAGYIYWFSWVTTLAVELSVVGQVIEYWTFAVPLWAWILIFWVILTAINLFPVKYYGEVEFWVACVKVVAIVGFLIYALCMVCGAGKTGPVGFRYWRNPGPWGPGKTPTKRFLGWVDSLINAIFTYQGTELVGITAGEAKNPKKAVPKAIRSVFYRILIFYIGSLFFLGLLVPYNDPKLSSTTSYIASSPFVIAISNSGTKALPGIFNAVILTTIISAGNSNIYTASRILYGLAQNGSSLKFFTKVTKGGVPYNAVIFSSLFGSLAFLSCSTAGAEAFNWLIQITAVAGLFAWLGISLCHIRFMNALKLKNISRDDLPFKAVGMPWMAIYAAFWVFILIFIQGYSVFLDFDVKTFFINYISVIIFVVVWLGHQFIVRDKWWIPLEEVDITTGVRDAYEDAMWEKEEEEAKQDASALSRFIDKVL</sequence>
<feature type="transmembrane region" description="Helical" evidence="9">
    <location>
        <begin position="51"/>
        <end position="70"/>
    </location>
</feature>
<gene>
    <name evidence="11" type="ORF">DASC09_022420</name>
</gene>
<evidence type="ECO:0000313" key="12">
    <source>
        <dbReference type="Proteomes" id="UP001360560"/>
    </source>
</evidence>
<dbReference type="RefSeq" id="XP_064851917.1">
    <property type="nucleotide sequence ID" value="XM_064995845.1"/>
</dbReference>
<evidence type="ECO:0000256" key="4">
    <source>
        <dbReference type="ARBA" id="ARBA00022692"/>
    </source>
</evidence>
<dbReference type="PIRSF" id="PIRSF006060">
    <property type="entry name" value="AA_transporter"/>
    <property type="match status" value="1"/>
</dbReference>
<dbReference type="PANTHER" id="PTHR43341:SF4">
    <property type="entry name" value="ARGININE PERMEASE CAN1-RELATED"/>
    <property type="match status" value="1"/>
</dbReference>
<dbReference type="GO" id="GO:0015171">
    <property type="term" value="F:amino acid transmembrane transporter activity"/>
    <property type="evidence" value="ECO:0007669"/>
    <property type="project" value="TreeGrafter"/>
</dbReference>
<reference evidence="11 12" key="1">
    <citation type="journal article" date="2023" name="Elife">
        <title>Identification of key yeast species and microbe-microbe interactions impacting larval growth of Drosophila in the wild.</title>
        <authorList>
            <person name="Mure A."/>
            <person name="Sugiura Y."/>
            <person name="Maeda R."/>
            <person name="Honda K."/>
            <person name="Sakurai N."/>
            <person name="Takahashi Y."/>
            <person name="Watada M."/>
            <person name="Katoh T."/>
            <person name="Gotoh A."/>
            <person name="Gotoh Y."/>
            <person name="Taniguchi I."/>
            <person name="Nakamura K."/>
            <person name="Hayashi T."/>
            <person name="Katayama T."/>
            <person name="Uemura T."/>
            <person name="Hattori Y."/>
        </authorList>
    </citation>
    <scope>NUCLEOTIDE SEQUENCE [LARGE SCALE GENOMIC DNA]</scope>
    <source>
        <strain evidence="11 12">SC-9</strain>
    </source>
</reference>
<dbReference type="Gene3D" id="1.20.1740.10">
    <property type="entry name" value="Amino acid/polyamine transporter I"/>
    <property type="match status" value="1"/>
</dbReference>
<dbReference type="PANTHER" id="PTHR43341">
    <property type="entry name" value="AMINO ACID PERMEASE"/>
    <property type="match status" value="1"/>
</dbReference>
<dbReference type="InterPro" id="IPR004840">
    <property type="entry name" value="Amino_acid_permease_CS"/>
</dbReference>
<dbReference type="Pfam" id="PF00324">
    <property type="entry name" value="AA_permease"/>
    <property type="match status" value="1"/>
</dbReference>
<keyword evidence="7 9" id="KW-0472">Membrane</keyword>
<dbReference type="Proteomes" id="UP001360560">
    <property type="component" value="Unassembled WGS sequence"/>
</dbReference>
<dbReference type="EMBL" id="BTFZ01000004">
    <property type="protein sequence ID" value="GMM34917.1"/>
    <property type="molecule type" value="Genomic_DNA"/>
</dbReference>
<accession>A0AAV5QJD8</accession>
<evidence type="ECO:0000259" key="10">
    <source>
        <dbReference type="Pfam" id="PF00324"/>
    </source>
</evidence>
<feature type="compositionally biased region" description="Polar residues" evidence="8">
    <location>
        <begin position="1"/>
        <end position="17"/>
    </location>
</feature>
<evidence type="ECO:0000256" key="3">
    <source>
        <dbReference type="ARBA" id="ARBA00022448"/>
    </source>
</evidence>
<name>A0AAV5QJD8_9ASCO</name>
<dbReference type="PROSITE" id="PS00218">
    <property type="entry name" value="AMINO_ACID_PERMEASE_1"/>
    <property type="match status" value="1"/>
</dbReference>
<dbReference type="GO" id="GO:0016020">
    <property type="term" value="C:membrane"/>
    <property type="evidence" value="ECO:0007669"/>
    <property type="project" value="UniProtKB-SubCell"/>
</dbReference>
<dbReference type="GeneID" id="90072896"/>
<feature type="transmembrane region" description="Helical" evidence="9">
    <location>
        <begin position="120"/>
        <end position="142"/>
    </location>
</feature>
<evidence type="ECO:0000256" key="5">
    <source>
        <dbReference type="ARBA" id="ARBA00022970"/>
    </source>
</evidence>
<comment type="caution">
    <text evidence="11">The sequence shown here is derived from an EMBL/GenBank/DDBJ whole genome shotgun (WGS) entry which is preliminary data.</text>
</comment>
<feature type="transmembrane region" description="Helical" evidence="9">
    <location>
        <begin position="187"/>
        <end position="211"/>
    </location>
</feature>
<protein>
    <submittedName>
        <fullName evidence="11">Arginine permease</fullName>
    </submittedName>
</protein>
<evidence type="ECO:0000256" key="6">
    <source>
        <dbReference type="ARBA" id="ARBA00022989"/>
    </source>
</evidence>
<dbReference type="InterPro" id="IPR004841">
    <property type="entry name" value="AA-permease/SLC12A_dom"/>
</dbReference>
<evidence type="ECO:0000256" key="2">
    <source>
        <dbReference type="ARBA" id="ARBA00006983"/>
    </source>
</evidence>
<dbReference type="NCBIfam" id="TIGR00913">
    <property type="entry name" value="2A0310"/>
    <property type="match status" value="1"/>
</dbReference>
<keyword evidence="4 9" id="KW-0812">Transmembrane</keyword>
<feature type="transmembrane region" description="Helical" evidence="9">
    <location>
        <begin position="377"/>
        <end position="400"/>
    </location>
</feature>
<keyword evidence="6 9" id="KW-1133">Transmembrane helix</keyword>
<dbReference type="FunFam" id="1.20.1740.10:FF:000006">
    <property type="entry name" value="General amino acid permease"/>
    <property type="match status" value="1"/>
</dbReference>
<dbReference type="AlphaFoldDB" id="A0AAV5QJD8"/>
<comment type="similarity">
    <text evidence="2">Belongs to the amino acid-polyamine-organocation (APC) superfamily. YAT (TC 2.A.3.10) family.</text>
</comment>